<gene>
    <name evidence="1" type="ORF">SAMN05421788_10435</name>
</gene>
<protein>
    <submittedName>
        <fullName evidence="1">Uncharacterized protein</fullName>
    </submittedName>
</protein>
<dbReference type="KEGG" id="fln:FLA_0215"/>
<sequence length="167" mass="19202">MLKGVIRLCYRKVIDINASKPWDKLVFADTYQEFLLQAQLYNPDKRYSTFGELITHAPGADKLHFLVSAAVTGYLQQLDSRVPDVMNALGKLFLTFKHYRFEIINSHIQDKTQHQVAVNFYTEPLLWHDTIGNQLLLSVPGNKENGEQLTELFTLPPFVSIYSLQTQ</sequence>
<dbReference type="RefSeq" id="WP_197705847.1">
    <property type="nucleotide sequence ID" value="NZ_AP017422.1"/>
</dbReference>
<organism evidence="1 2">
    <name type="scientific">Filimonas lacunae</name>
    <dbReference type="NCBI Taxonomy" id="477680"/>
    <lineage>
        <taxon>Bacteria</taxon>
        <taxon>Pseudomonadati</taxon>
        <taxon>Bacteroidota</taxon>
        <taxon>Chitinophagia</taxon>
        <taxon>Chitinophagales</taxon>
        <taxon>Chitinophagaceae</taxon>
        <taxon>Filimonas</taxon>
    </lineage>
</organism>
<dbReference type="AlphaFoldDB" id="A0A173M9L7"/>
<evidence type="ECO:0000313" key="2">
    <source>
        <dbReference type="Proteomes" id="UP000186917"/>
    </source>
</evidence>
<keyword evidence="2" id="KW-1185">Reference proteome</keyword>
<accession>A0A173M9L7</accession>
<dbReference type="Proteomes" id="UP000186917">
    <property type="component" value="Unassembled WGS sequence"/>
</dbReference>
<reference evidence="2" key="1">
    <citation type="submission" date="2017-01" db="EMBL/GenBank/DDBJ databases">
        <authorList>
            <person name="Varghese N."/>
            <person name="Submissions S."/>
        </authorList>
    </citation>
    <scope>NUCLEOTIDE SEQUENCE [LARGE SCALE GENOMIC DNA]</scope>
    <source>
        <strain evidence="2">DSM 21054</strain>
    </source>
</reference>
<name>A0A173M9L7_9BACT</name>
<evidence type="ECO:0000313" key="1">
    <source>
        <dbReference type="EMBL" id="SIT13773.1"/>
    </source>
</evidence>
<dbReference type="STRING" id="477680.SAMN05421788_10435"/>
<proteinExistence type="predicted"/>
<dbReference type="EMBL" id="FTOR01000004">
    <property type="protein sequence ID" value="SIT13773.1"/>
    <property type="molecule type" value="Genomic_DNA"/>
</dbReference>